<keyword evidence="4 6" id="KW-0238">DNA-binding</keyword>
<dbReference type="InterPro" id="IPR013249">
    <property type="entry name" value="RNA_pol_sigma70_r4_t2"/>
</dbReference>
<dbReference type="InterPro" id="IPR036388">
    <property type="entry name" value="WH-like_DNA-bd_sf"/>
</dbReference>
<evidence type="ECO:0000313" key="9">
    <source>
        <dbReference type="EMBL" id="RKS45106.1"/>
    </source>
</evidence>
<keyword evidence="10" id="KW-1185">Reference proteome</keyword>
<evidence type="ECO:0000256" key="1">
    <source>
        <dbReference type="ARBA" id="ARBA00010641"/>
    </source>
</evidence>
<proteinExistence type="inferred from homology"/>
<evidence type="ECO:0000259" key="8">
    <source>
        <dbReference type="Pfam" id="PF08281"/>
    </source>
</evidence>
<dbReference type="GO" id="GO:0006352">
    <property type="term" value="P:DNA-templated transcription initiation"/>
    <property type="evidence" value="ECO:0007669"/>
    <property type="project" value="InterPro"/>
</dbReference>
<dbReference type="PANTHER" id="PTHR43133">
    <property type="entry name" value="RNA POLYMERASE ECF-TYPE SIGMA FACTO"/>
    <property type="match status" value="1"/>
</dbReference>
<organism evidence="9 10">
    <name type="scientific">Gillisia mitskevichiae</name>
    <dbReference type="NCBI Taxonomy" id="270921"/>
    <lineage>
        <taxon>Bacteria</taxon>
        <taxon>Pseudomonadati</taxon>
        <taxon>Bacteroidota</taxon>
        <taxon>Flavobacteriia</taxon>
        <taxon>Flavobacteriales</taxon>
        <taxon>Flavobacteriaceae</taxon>
        <taxon>Gillisia</taxon>
    </lineage>
</organism>
<dbReference type="PANTHER" id="PTHR43133:SF51">
    <property type="entry name" value="RNA POLYMERASE SIGMA FACTOR"/>
    <property type="match status" value="1"/>
</dbReference>
<dbReference type="OrthoDB" id="1027298at2"/>
<evidence type="ECO:0000256" key="3">
    <source>
        <dbReference type="ARBA" id="ARBA00023082"/>
    </source>
</evidence>
<dbReference type="SUPFAM" id="SSF88946">
    <property type="entry name" value="Sigma2 domain of RNA polymerase sigma factors"/>
    <property type="match status" value="1"/>
</dbReference>
<evidence type="ECO:0000259" key="7">
    <source>
        <dbReference type="Pfam" id="PF04542"/>
    </source>
</evidence>
<gene>
    <name evidence="9" type="ORF">BC962_2781</name>
</gene>
<dbReference type="InterPro" id="IPR007627">
    <property type="entry name" value="RNA_pol_sigma70_r2"/>
</dbReference>
<dbReference type="InterPro" id="IPR013325">
    <property type="entry name" value="RNA_pol_sigma_r2"/>
</dbReference>
<dbReference type="RefSeq" id="WP_121346570.1">
    <property type="nucleotide sequence ID" value="NZ_RBLG01000004.1"/>
</dbReference>
<dbReference type="PROSITE" id="PS01063">
    <property type="entry name" value="SIGMA70_ECF"/>
    <property type="match status" value="1"/>
</dbReference>
<evidence type="ECO:0000313" key="10">
    <source>
        <dbReference type="Proteomes" id="UP000276282"/>
    </source>
</evidence>
<dbReference type="Pfam" id="PF08281">
    <property type="entry name" value="Sigma70_r4_2"/>
    <property type="match status" value="1"/>
</dbReference>
<dbReference type="Gene3D" id="1.10.10.10">
    <property type="entry name" value="Winged helix-like DNA-binding domain superfamily/Winged helix DNA-binding domain"/>
    <property type="match status" value="1"/>
</dbReference>
<dbReference type="InterPro" id="IPR013324">
    <property type="entry name" value="RNA_pol_sigma_r3/r4-like"/>
</dbReference>
<sequence>MSKISDLLLIKKTLDGDTNAFGVLVNRHQDYIFNVIIKMLRNREEAEEIAQDTFIKAYEVLVSFKGEAKFSTWLFKIAYRKALDRIKKNKRSATLELVENLTEDASMDFESGLAIMLMEERKEIIKNCILKLPEIEAAIITLYYYEDQSVKEIADITNLSQDNIKVKLHRSRKLLYSFLENHIHPKIFSENGKA</sequence>
<keyword evidence="2 6" id="KW-0805">Transcription regulation</keyword>
<comment type="caution">
    <text evidence="9">The sequence shown here is derived from an EMBL/GenBank/DDBJ whole genome shotgun (WGS) entry which is preliminary data.</text>
</comment>
<dbReference type="CDD" id="cd06171">
    <property type="entry name" value="Sigma70_r4"/>
    <property type="match status" value="1"/>
</dbReference>
<evidence type="ECO:0000256" key="2">
    <source>
        <dbReference type="ARBA" id="ARBA00023015"/>
    </source>
</evidence>
<dbReference type="InterPro" id="IPR014284">
    <property type="entry name" value="RNA_pol_sigma-70_dom"/>
</dbReference>
<dbReference type="Proteomes" id="UP000276282">
    <property type="component" value="Unassembled WGS sequence"/>
</dbReference>
<dbReference type="SUPFAM" id="SSF88659">
    <property type="entry name" value="Sigma3 and sigma4 domains of RNA polymerase sigma factors"/>
    <property type="match status" value="1"/>
</dbReference>
<dbReference type="InterPro" id="IPR000838">
    <property type="entry name" value="RNA_pol_sigma70_ECF_CS"/>
</dbReference>
<accession>A0A495P571</accession>
<name>A0A495P571_9FLAO</name>
<comment type="similarity">
    <text evidence="1 6">Belongs to the sigma-70 factor family. ECF subfamily.</text>
</comment>
<reference evidence="9 10" key="1">
    <citation type="submission" date="2018-10" db="EMBL/GenBank/DDBJ databases">
        <title>Genomic Encyclopedia of Archaeal and Bacterial Type Strains, Phase II (KMG-II): from individual species to whole genera.</title>
        <authorList>
            <person name="Goeker M."/>
        </authorList>
    </citation>
    <scope>NUCLEOTIDE SEQUENCE [LARGE SCALE GENOMIC DNA]</scope>
    <source>
        <strain evidence="9 10">DSM 19839</strain>
    </source>
</reference>
<feature type="domain" description="RNA polymerase sigma factor 70 region 4 type 2" evidence="8">
    <location>
        <begin position="123"/>
        <end position="175"/>
    </location>
</feature>
<dbReference type="GO" id="GO:0003677">
    <property type="term" value="F:DNA binding"/>
    <property type="evidence" value="ECO:0007669"/>
    <property type="project" value="UniProtKB-KW"/>
</dbReference>
<dbReference type="NCBIfam" id="TIGR02937">
    <property type="entry name" value="sigma70-ECF"/>
    <property type="match status" value="1"/>
</dbReference>
<keyword evidence="3 6" id="KW-0731">Sigma factor</keyword>
<evidence type="ECO:0000256" key="6">
    <source>
        <dbReference type="RuleBase" id="RU000716"/>
    </source>
</evidence>
<keyword evidence="5 6" id="KW-0804">Transcription</keyword>
<evidence type="ECO:0000256" key="5">
    <source>
        <dbReference type="ARBA" id="ARBA00023163"/>
    </source>
</evidence>
<dbReference type="InterPro" id="IPR039425">
    <property type="entry name" value="RNA_pol_sigma-70-like"/>
</dbReference>
<dbReference type="EMBL" id="RBLG01000004">
    <property type="protein sequence ID" value="RKS45106.1"/>
    <property type="molecule type" value="Genomic_DNA"/>
</dbReference>
<dbReference type="Gene3D" id="1.10.1740.10">
    <property type="match status" value="1"/>
</dbReference>
<feature type="domain" description="RNA polymerase sigma-70 region 2" evidence="7">
    <location>
        <begin position="24"/>
        <end position="91"/>
    </location>
</feature>
<dbReference type="AlphaFoldDB" id="A0A495P571"/>
<evidence type="ECO:0000256" key="4">
    <source>
        <dbReference type="ARBA" id="ARBA00023125"/>
    </source>
</evidence>
<dbReference type="Pfam" id="PF04542">
    <property type="entry name" value="Sigma70_r2"/>
    <property type="match status" value="1"/>
</dbReference>
<dbReference type="GO" id="GO:0016987">
    <property type="term" value="F:sigma factor activity"/>
    <property type="evidence" value="ECO:0007669"/>
    <property type="project" value="UniProtKB-KW"/>
</dbReference>
<protein>
    <recommendedName>
        <fullName evidence="6">RNA polymerase sigma factor</fullName>
    </recommendedName>
</protein>